<reference evidence="3 4" key="1">
    <citation type="submission" date="2023-02" db="EMBL/GenBank/DDBJ databases">
        <title>Genome sequence of Sphingobacterium sp. KACC 22765.</title>
        <authorList>
            <person name="Kim S."/>
            <person name="Heo J."/>
            <person name="Kwon S.-W."/>
        </authorList>
    </citation>
    <scope>NUCLEOTIDE SEQUENCE [LARGE SCALE GENOMIC DNA]</scope>
    <source>
        <strain evidence="3 4">KACC 22765</strain>
    </source>
</reference>
<keyword evidence="1" id="KW-0472">Membrane</keyword>
<evidence type="ECO:0000256" key="1">
    <source>
        <dbReference type="SAM" id="Phobius"/>
    </source>
</evidence>
<evidence type="ECO:0000313" key="4">
    <source>
        <dbReference type="Proteomes" id="UP001221558"/>
    </source>
</evidence>
<evidence type="ECO:0000313" key="3">
    <source>
        <dbReference type="EMBL" id="WDF67553.1"/>
    </source>
</evidence>
<accession>A0ABY7WEB9</accession>
<feature type="domain" description="DUF4488" evidence="2">
    <location>
        <begin position="41"/>
        <end position="148"/>
    </location>
</feature>
<dbReference type="Pfam" id="PF14869">
    <property type="entry name" value="DUF4488"/>
    <property type="match status" value="1"/>
</dbReference>
<sequence>MKKVCSLFNCCAIVIGMTMLISFSSFVSLETLSKKKVKSRMVGVWELVSYGSQKADEHQASPGQLKVFGQDGDYTFVQVGQAGTELAHKGTFRVQSDSTYTEKIEFAVRQNLRGVSSTVHYVFHSEEEMLVHGTVSDIVFHEKWRKVKLHLK</sequence>
<dbReference type="InterPro" id="IPR027991">
    <property type="entry name" value="DUF4488"/>
</dbReference>
<dbReference type="EMBL" id="CP117880">
    <property type="protein sequence ID" value="WDF67553.1"/>
    <property type="molecule type" value="Genomic_DNA"/>
</dbReference>
<dbReference type="RefSeq" id="WP_274266281.1">
    <property type="nucleotide sequence ID" value="NZ_CP117880.1"/>
</dbReference>
<gene>
    <name evidence="3" type="ORF">PQ465_14735</name>
</gene>
<name>A0ABY7WEB9_9SPHI</name>
<dbReference type="Proteomes" id="UP001221558">
    <property type="component" value="Chromosome"/>
</dbReference>
<keyword evidence="1" id="KW-1133">Transmembrane helix</keyword>
<keyword evidence="1" id="KW-0812">Transmembrane</keyword>
<evidence type="ECO:0000259" key="2">
    <source>
        <dbReference type="Pfam" id="PF14869"/>
    </source>
</evidence>
<dbReference type="Gene3D" id="2.40.128.490">
    <property type="entry name" value="Uncharacterised protein PF14869, DUF4488"/>
    <property type="match status" value="1"/>
</dbReference>
<feature type="transmembrane region" description="Helical" evidence="1">
    <location>
        <begin position="6"/>
        <end position="29"/>
    </location>
</feature>
<protein>
    <submittedName>
        <fullName evidence="3">DUF4488 domain-containing protein</fullName>
    </submittedName>
</protein>
<keyword evidence="4" id="KW-1185">Reference proteome</keyword>
<proteinExistence type="predicted"/>
<organism evidence="3 4">
    <name type="scientific">Sphingobacterium oryzagri</name>
    <dbReference type="NCBI Taxonomy" id="3025669"/>
    <lineage>
        <taxon>Bacteria</taxon>
        <taxon>Pseudomonadati</taxon>
        <taxon>Bacteroidota</taxon>
        <taxon>Sphingobacteriia</taxon>
        <taxon>Sphingobacteriales</taxon>
        <taxon>Sphingobacteriaceae</taxon>
        <taxon>Sphingobacterium</taxon>
    </lineage>
</organism>